<feature type="compositionally biased region" description="Basic residues" evidence="1">
    <location>
        <begin position="67"/>
        <end position="76"/>
    </location>
</feature>
<dbReference type="EMBL" id="CADCVO010000241">
    <property type="protein sequence ID" value="CAA9487363.1"/>
    <property type="molecule type" value="Genomic_DNA"/>
</dbReference>
<reference evidence="2" key="1">
    <citation type="submission" date="2020-02" db="EMBL/GenBank/DDBJ databases">
        <authorList>
            <person name="Meier V. D."/>
        </authorList>
    </citation>
    <scope>NUCLEOTIDE SEQUENCE</scope>
    <source>
        <strain evidence="2">AVDCRST_MAG13</strain>
    </source>
</reference>
<organism evidence="2">
    <name type="scientific">uncultured Solirubrobacteraceae bacterium</name>
    <dbReference type="NCBI Taxonomy" id="1162706"/>
    <lineage>
        <taxon>Bacteria</taxon>
        <taxon>Bacillati</taxon>
        <taxon>Actinomycetota</taxon>
        <taxon>Thermoleophilia</taxon>
        <taxon>Solirubrobacterales</taxon>
        <taxon>Solirubrobacteraceae</taxon>
        <taxon>environmental samples</taxon>
    </lineage>
</organism>
<proteinExistence type="predicted"/>
<evidence type="ECO:0000256" key="1">
    <source>
        <dbReference type="SAM" id="MobiDB-lite"/>
    </source>
</evidence>
<feature type="non-terminal residue" evidence="2">
    <location>
        <position position="87"/>
    </location>
</feature>
<feature type="compositionally biased region" description="Basic residues" evidence="1">
    <location>
        <begin position="1"/>
        <end position="12"/>
    </location>
</feature>
<feature type="region of interest" description="Disordered" evidence="1">
    <location>
        <begin position="1"/>
        <end position="87"/>
    </location>
</feature>
<gene>
    <name evidence="2" type="ORF">AVDCRST_MAG13-1541</name>
</gene>
<evidence type="ECO:0000313" key="2">
    <source>
        <dbReference type="EMBL" id="CAA9487363.1"/>
    </source>
</evidence>
<protein>
    <submittedName>
        <fullName evidence="2">Uncharacterized protein</fullName>
    </submittedName>
</protein>
<sequence>ADGHRVPRRQGHRPLVGLREARGALRSPRRDEHPHLRQPGPADEGGPGHGRRRPGQGDGPAADAGGRRRHAARRRPARDGGAARRAL</sequence>
<dbReference type="AlphaFoldDB" id="A0A6J4S8J2"/>
<feature type="compositionally biased region" description="Basic and acidic residues" evidence="1">
    <location>
        <begin position="19"/>
        <end position="35"/>
    </location>
</feature>
<feature type="compositionally biased region" description="Basic and acidic residues" evidence="1">
    <location>
        <begin position="77"/>
        <end position="87"/>
    </location>
</feature>
<feature type="non-terminal residue" evidence="2">
    <location>
        <position position="1"/>
    </location>
</feature>
<name>A0A6J4S8J2_9ACTN</name>
<accession>A0A6J4S8J2</accession>